<name>A0A1F5TPT9_9BACT</name>
<reference evidence="1 2" key="1">
    <citation type="journal article" date="2016" name="Nat. Commun.">
        <title>Thousands of microbial genomes shed light on interconnected biogeochemical processes in an aquifer system.</title>
        <authorList>
            <person name="Anantharaman K."/>
            <person name="Brown C.T."/>
            <person name="Hug L.A."/>
            <person name="Sharon I."/>
            <person name="Castelle C.J."/>
            <person name="Probst A.J."/>
            <person name="Thomas B.C."/>
            <person name="Singh A."/>
            <person name="Wilkins M.J."/>
            <person name="Karaoz U."/>
            <person name="Brodie E.L."/>
            <person name="Williams K.H."/>
            <person name="Hubbard S.S."/>
            <person name="Banfield J.F."/>
        </authorList>
    </citation>
    <scope>NUCLEOTIDE SEQUENCE [LARGE SCALE GENOMIC DNA]</scope>
</reference>
<gene>
    <name evidence="1" type="ORF">A2531_04030</name>
</gene>
<evidence type="ECO:0008006" key="3">
    <source>
        <dbReference type="Google" id="ProtNLM"/>
    </source>
</evidence>
<evidence type="ECO:0000313" key="2">
    <source>
        <dbReference type="Proteomes" id="UP000177579"/>
    </source>
</evidence>
<dbReference type="Proteomes" id="UP000177579">
    <property type="component" value="Unassembled WGS sequence"/>
</dbReference>
<dbReference type="EMBL" id="MFGO01000018">
    <property type="protein sequence ID" value="OGF40906.1"/>
    <property type="molecule type" value="Genomic_DNA"/>
</dbReference>
<accession>A0A1F5TPT9</accession>
<evidence type="ECO:0000313" key="1">
    <source>
        <dbReference type="EMBL" id="OGF40906.1"/>
    </source>
</evidence>
<dbReference type="InterPro" id="IPR025101">
    <property type="entry name" value="DUF4012"/>
</dbReference>
<dbReference type="AlphaFoldDB" id="A0A1F5TPT9"/>
<organism evidence="1 2">
    <name type="scientific">Candidatus Falkowbacteria bacterium RIFOXYD2_FULL_34_120</name>
    <dbReference type="NCBI Taxonomy" id="1798007"/>
    <lineage>
        <taxon>Bacteria</taxon>
        <taxon>Candidatus Falkowiibacteriota</taxon>
    </lineage>
</organism>
<dbReference type="Pfam" id="PF13196">
    <property type="entry name" value="DUF4012"/>
    <property type="match status" value="1"/>
</dbReference>
<comment type="caution">
    <text evidence="1">The sequence shown here is derived from an EMBL/GenBank/DDBJ whole genome shotgun (WGS) entry which is preliminary data.</text>
</comment>
<sequence>MAERDIEDVSARMEKYENNIHIQYFDYLFAQIKNFSNLINLARILNNTAMEIAVRELNFENIFYNKNIIPLEETNPDFDIYSFNYNLLKTFYPLEIEFYHLKKQAESLLEFSEKFGGKSKFLSELLGYGEKSNFLILFQDNEIIKPTGGYFQAYGILEINNGQVKKFSTHSMLDLDNLSAIALTEIPPKPMIEYANATTWLPSDSNWDPSWPKSAQKFKWFFENSSSTNKNYNKNLDGVIAFNLNMLRDLLKETGEVSVYGEKINYENFRDILKDENKKNISELIIKVYKNLTEQGTQNLRDIFYKNIELKNILFYFNNQAVENIAKVLNYDGEIRNSDGDYLMVVDSSLDKNKNFTTKEEIYYDLKEENNEFFVNLKINYVNLSPEDYNSYVRIYVPVGSEFKSCNIEGKIDIYTESEKTVFGFFLPIEKNEIKNLICSYVLPEKIKTLKNKGDYSLYIQKQPGKKIDKLTVDLSFLDSIKLYEPTGFFVDFDNNHIKWEKTLKTDSEFLINF</sequence>
<proteinExistence type="predicted"/>
<protein>
    <recommendedName>
        <fullName evidence="3">DUF4012 domain-containing protein</fullName>
    </recommendedName>
</protein>